<sequence>MMISPLSIYKSKSLIPKAYWDRGSFFLSFLLWEERRSSLPIESFRFNSNSLENVAICERNAILFKEIQKTKFQRFFSFIFVGGGQSNNLTSEFSFNSNLHENVSEMKRRCYFMQHAKDKKGQAKESTLTSLHS</sequence>
<protein>
    <submittedName>
        <fullName evidence="1">Uncharacterized protein</fullName>
    </submittedName>
</protein>
<accession>A0AAQ3P648</accession>
<proteinExistence type="predicted"/>
<name>A0AAQ3P648_VIGMU</name>
<keyword evidence="2" id="KW-1185">Reference proteome</keyword>
<dbReference type="AlphaFoldDB" id="A0AAQ3P648"/>
<feature type="non-terminal residue" evidence="1">
    <location>
        <position position="133"/>
    </location>
</feature>
<evidence type="ECO:0000313" key="2">
    <source>
        <dbReference type="Proteomes" id="UP001374535"/>
    </source>
</evidence>
<organism evidence="1 2">
    <name type="scientific">Vigna mungo</name>
    <name type="common">Black gram</name>
    <name type="synonym">Phaseolus mungo</name>
    <dbReference type="NCBI Taxonomy" id="3915"/>
    <lineage>
        <taxon>Eukaryota</taxon>
        <taxon>Viridiplantae</taxon>
        <taxon>Streptophyta</taxon>
        <taxon>Embryophyta</taxon>
        <taxon>Tracheophyta</taxon>
        <taxon>Spermatophyta</taxon>
        <taxon>Magnoliopsida</taxon>
        <taxon>eudicotyledons</taxon>
        <taxon>Gunneridae</taxon>
        <taxon>Pentapetalae</taxon>
        <taxon>rosids</taxon>
        <taxon>fabids</taxon>
        <taxon>Fabales</taxon>
        <taxon>Fabaceae</taxon>
        <taxon>Papilionoideae</taxon>
        <taxon>50 kb inversion clade</taxon>
        <taxon>NPAAA clade</taxon>
        <taxon>indigoferoid/millettioid clade</taxon>
        <taxon>Phaseoleae</taxon>
        <taxon>Vigna</taxon>
    </lineage>
</organism>
<dbReference type="EMBL" id="CP144699">
    <property type="protein sequence ID" value="WVZ21337.1"/>
    <property type="molecule type" value="Genomic_DNA"/>
</dbReference>
<evidence type="ECO:0000313" key="1">
    <source>
        <dbReference type="EMBL" id="WVZ21337.1"/>
    </source>
</evidence>
<gene>
    <name evidence="1" type="ORF">V8G54_008659</name>
</gene>
<reference evidence="1 2" key="1">
    <citation type="journal article" date="2023" name="Life. Sci Alliance">
        <title>Evolutionary insights into 3D genome organization and epigenetic landscape of Vigna mungo.</title>
        <authorList>
            <person name="Junaid A."/>
            <person name="Singh B."/>
            <person name="Bhatia S."/>
        </authorList>
    </citation>
    <scope>NUCLEOTIDE SEQUENCE [LARGE SCALE GENOMIC DNA]</scope>
    <source>
        <strain evidence="1">Urdbean</strain>
    </source>
</reference>
<dbReference type="Proteomes" id="UP001374535">
    <property type="component" value="Chromosome 2"/>
</dbReference>